<proteinExistence type="inferred from homology"/>
<dbReference type="NCBIfam" id="NF003671">
    <property type="entry name" value="PRK05294.1"/>
    <property type="match status" value="1"/>
</dbReference>
<evidence type="ECO:0000256" key="21">
    <source>
        <dbReference type="ARBA" id="ARBA00048816"/>
    </source>
</evidence>
<dbReference type="InterPro" id="IPR002082">
    <property type="entry name" value="Asp_carbamoyltransf"/>
</dbReference>
<sequence length="2702" mass="300038">MMSTRSLCIFYLICGISIYVSAISVPLPQRDDSTVSVGIIGAGIGGGSLSYYLKKFLGKNASITAFESRDYIGGRLKHLTYDVGGDAFADENAYVIDIVKDLNIPIGGNQAGNSQQNTSAGIWDGKEFLHLDGLWTKLREVAMEAQILRFKTALKLNYWLRQTFHRTFDTFEDFLWYGDMSAFSSQRSIDLAERWLIGDDLAKSAWEPLTRVIYDQSLSIQSFAGIVALLPMVSENFSAQKGNSAMVEEMFRSSGANVKLNTKAQIIRTTLDGKFEIEYKDSTGTSTQIFDHVVLAAPFEFCDLKFENFQVEKVVPRNYRSWDITVVIAKSLNPKYFGISADETPDTVLTTATSNDDFISITYQGETNSNFSVYKVSSNRNVSADIDNLFIGVDHIIQHTWDYTFPSLDPLQEGQAYQPIQLAQTKEGKLYYLNGLESVATAMECSVISARNRSTLLWQLVDSRNETHYSIRHSHSSSIAVRTQLRSESKTPMHTIVPRKIGDNALRMYDIVRGYHNEVQSGKFQKDLALQNIITFQRKRIAGRLILEDGTVFPGFSFGATKSSSGECVFQTGMVGYPESLTDPSYYATSTMTYLCHRNYGIPSEEKDEYGLPKFFESSQIHVRALIVADQTDQYSHWNAERSLSSWLADKGIPGLYGVDTRALIQRIRESGSCNAKIVIGEDDESSITVEDIDKVHCVARVSTKQVLDYGKGDIKVLIIDCGMKTNQIRCFLRRGVAVRVVPHDHDISKETYDGLFISNGPGNPELCTVTVENIKKALQAEPPKPIFGICMGNQLLARAAGATTYKLKYGNRGHNQPCIDRQTGRCYLTLQNHGFAVDSKTLPDDWEEYFVNANDHTNEGIRHKTKPFFSVQFHPEACAGPEETAYLFDKFLHVIKGTSFQHNLIKVHTPPVPQVRKVLILGSGGLSIGQAGEFDYSGSQAIKALKEEKIETILINPNIATVQTSAGLADRVYFLPVTPDFVTQILEQERPDGILVSFGGQTALNCGVKLFHDGVFERLNVKVLGTPIPTVIDTEDRNLFVKRLEEIDEKAAKSFVAVTVEEAIEKAALIGYPVIVRAAFALGGLGSGFADNETELVEIVSKAFTASEQVGKTRGEFDLRTQVLIEMSMKGWKEIEYEVVRDAYDNCITVCNMENFDPLGVHTGESIVVAPSQTLTNSEYQMLRNSALRTVRHLGVVGECNIQFALNPYSEEYRIIEVNARLSRSSALASKATGYPLAFVSAKLALGNSLPSLKNSVTKVTTACFEPSLDYIVVKIPLWDFHKFTGVKKVLSSSMKSVGEIMSIGRTFEEAIQSAIRMVNPSLDGLRAKSDEVLEERDIDEALQNPDDQRIFWIHSALQQGYTIERIYQLTKIDRWFLYKLQAIVNYEKVLSDFEVSTLPKDVLLMAKQLGFSDRRIAHLTSSTELAVRTVRKGMSITPVVKQIDTVAAEFPAQNNYLYMTYNGTKNDVTFNDKGVIVLGSGGYRIGTSVEFDWCAVGCARTLKKLGYQTLMINCNPETVSTDYDECDRLYFEALTFERVLDIYEVENSLGVVVSVGGQIPNNLAMPLFRQNVHIFGTSPEMIDSAENRYKFSRLLDTIGVKQPTWTQLVEIEAANDFCLSVGYPCLVRPSYVLSGAAMKVVYSHEELTEYLSKATISKDRPVVISKFIQQAKEIEVDGVAFRGKMFLHAISEHVENAGVHSGDATLVCPPQDLQRETIEKIEDVSRKIAIALNISGPFNIQFIAKENDIKVIECNVRTSRSLPFVSKTLSVDFISAATKALVGREEIMKTISVPKTVPHVGVKVPQFSFTRLQGADPLLGVEMSSTGECACFGATRDEAYLKALLSTGFTIPKKNILLSIGSFAEKMEFLESAKTLISLGYTLYGSEGTADFLESHHVPIKQLARLPEHQHSTSQYLRKHLIDLFINLPTSNRFARLSSFVTSGYTVRRLAADLGVPLITNIKCAKLFVQSLAHKSALSRLHPYDCQSSNKLVRIPGLIDLHVHLRDPGQTHKEDWESGTAAALAGGVTVVAAMPNTNPSIIDKETMQLVTKIAASKALCDYVINLGASSGNAAHLPSIAPLSGGLKMYLDPTFSNLQLDDLGVWMEHFKHWPASYPIILHAEKTRLAAALFMCSIFKKPVHVAHVSLREEIMLIREAKKAGLPVTCEVCPHHLLFCQDDIPTLGANFSEVRPRLATRVDMEYLWDNLDVIDTFGTDHAPHTVDEKTGEKPPPGFPGLETMLPLLLTEVHRGRLTLEDIVLRLHTNPKKIFHLPEQPDTFVEIDLDKQWTIPPAMKFSRCGWTPFAGFNVRGCVRKVVLRGEVVYVDGKILVQPGFGKNLREVSTSMVIPPSAPSTPLLGVEKSSTQSIPIEALTAAVMVNDLRIFDHEGGTFKHKHVLSVSQFGHEDLRLLFKTAVEMRLLVKRAGTLDLLKGKVLANIFYEPSTRTASSFAAAMLRLGGQVVSVNESSSSVVKGESLPDTIRTLERYSDVIVLRHPDVGAAKLAADHCTKPVINGGDGVGEHPSQALLDVFTIREELGTVNGLNITIVGDLKHGRTTHSLVKLLSLYRIKLSYVSPASLKMPREITEFVEKKGIQQKEYTNLDEVLADTDVLYVTRIQKERFASPEEYELVKSSLVITPEVLTGAKDNMIVMHPLPRVDEISPRVDSDPRAAYFRQMENGMYVRMALFALLLGQANSS</sequence>
<dbReference type="InterPro" id="IPR036897">
    <property type="entry name" value="CarbamoylP_synth_lsu_oligo_sf"/>
</dbReference>
<dbReference type="InterPro" id="IPR036188">
    <property type="entry name" value="FAD/NAD-bd_sf"/>
</dbReference>
<dbReference type="FunCoup" id="A0A2P6NI98">
    <property type="interactions" value="580"/>
</dbReference>
<dbReference type="GO" id="GO:0004151">
    <property type="term" value="F:dihydroorotase activity"/>
    <property type="evidence" value="ECO:0007669"/>
    <property type="project" value="UniProtKB-EC"/>
</dbReference>
<comment type="catalytic activity">
    <reaction evidence="19">
        <text>hydrogencarbonate + NH4(+) + 2 ATP = carbamoyl phosphate + 2 ADP + phosphate + 2 H(+)</text>
        <dbReference type="Rhea" id="RHEA:18029"/>
        <dbReference type="ChEBI" id="CHEBI:15378"/>
        <dbReference type="ChEBI" id="CHEBI:17544"/>
        <dbReference type="ChEBI" id="CHEBI:28938"/>
        <dbReference type="ChEBI" id="CHEBI:30616"/>
        <dbReference type="ChEBI" id="CHEBI:43474"/>
        <dbReference type="ChEBI" id="CHEBI:58228"/>
        <dbReference type="ChEBI" id="CHEBI:456216"/>
        <dbReference type="EC" id="6.3.4.16"/>
    </reaction>
</comment>
<dbReference type="InterPro" id="IPR006131">
    <property type="entry name" value="Asp_carbamoyltransf_Asp/Orn-bd"/>
</dbReference>
<dbReference type="InterPro" id="IPR005479">
    <property type="entry name" value="CPAse_ATP-bd"/>
</dbReference>
<evidence type="ECO:0000256" key="4">
    <source>
        <dbReference type="ARBA" id="ARBA00004880"/>
    </source>
</evidence>
<dbReference type="InterPro" id="IPR017926">
    <property type="entry name" value="GATASE"/>
</dbReference>
<dbReference type="GO" id="GO:0044205">
    <property type="term" value="P:'de novo' UMP biosynthetic process"/>
    <property type="evidence" value="ECO:0007669"/>
    <property type="project" value="UniProtKB-UniPathway"/>
</dbReference>
<gene>
    <name evidence="28" type="ORF">PROFUN_03816</name>
</gene>
<dbReference type="SMART" id="SM01097">
    <property type="entry name" value="CPSase_sm_chain"/>
    <property type="match status" value="1"/>
</dbReference>
<dbReference type="Pfam" id="PF00117">
    <property type="entry name" value="GATase"/>
    <property type="match status" value="1"/>
</dbReference>
<evidence type="ECO:0000256" key="10">
    <source>
        <dbReference type="ARBA" id="ARBA00022741"/>
    </source>
</evidence>
<dbReference type="Gene3D" id="3.30.1490.20">
    <property type="entry name" value="ATP-grasp fold, A domain"/>
    <property type="match status" value="1"/>
</dbReference>
<evidence type="ECO:0000256" key="2">
    <source>
        <dbReference type="ARBA" id="ARBA00004812"/>
    </source>
</evidence>
<dbReference type="CDD" id="cd01423">
    <property type="entry name" value="MGS_CPS_I_III"/>
    <property type="match status" value="1"/>
</dbReference>
<feature type="domain" description="ATP-grasp" evidence="26">
    <location>
        <begin position="1042"/>
        <end position="1247"/>
    </location>
</feature>
<dbReference type="FunFam" id="3.40.50.20:FF:000012">
    <property type="entry name" value="Carbamoyl-phosphate synthase 1, mitochondrial"/>
    <property type="match status" value="1"/>
</dbReference>
<dbReference type="NCBIfam" id="NF009475">
    <property type="entry name" value="PRK12838.1"/>
    <property type="match status" value="1"/>
</dbReference>
<dbReference type="InParanoid" id="A0A2P6NI98"/>
<dbReference type="Pfam" id="PF02787">
    <property type="entry name" value="CPSase_L_D3"/>
    <property type="match status" value="1"/>
</dbReference>
<dbReference type="InterPro" id="IPR011059">
    <property type="entry name" value="Metal-dep_hydrolase_composite"/>
</dbReference>
<keyword evidence="14" id="KW-0511">Multifunctional enzyme</keyword>
<dbReference type="PANTHER" id="PTHR11405">
    <property type="entry name" value="CARBAMOYLTRANSFERASE FAMILY MEMBER"/>
    <property type="match status" value="1"/>
</dbReference>
<dbReference type="InterPro" id="IPR002195">
    <property type="entry name" value="Dihydroorotase_CS"/>
</dbReference>
<dbReference type="HAMAP" id="MF_01209">
    <property type="entry name" value="CPSase_S_chain"/>
    <property type="match status" value="1"/>
</dbReference>
<dbReference type="Gene3D" id="3.40.50.1380">
    <property type="entry name" value="Methylglyoxal synthase-like domain"/>
    <property type="match status" value="1"/>
</dbReference>
<keyword evidence="11" id="KW-0378">Hydrolase</keyword>
<dbReference type="GO" id="GO:0005524">
    <property type="term" value="F:ATP binding"/>
    <property type="evidence" value="ECO:0007669"/>
    <property type="project" value="UniProtKB-UniRule"/>
</dbReference>
<dbReference type="InterPro" id="IPR011607">
    <property type="entry name" value="MGS-like_dom"/>
</dbReference>
<dbReference type="SUPFAM" id="SSF56059">
    <property type="entry name" value="Glutathione synthetase ATP-binding domain-like"/>
    <property type="match status" value="2"/>
</dbReference>
<keyword evidence="6" id="KW-0436">Ligase</keyword>
<comment type="catalytic activity">
    <reaction evidence="23">
        <text>L-glutamine + H2O = L-glutamate + NH4(+)</text>
        <dbReference type="Rhea" id="RHEA:15889"/>
        <dbReference type="ChEBI" id="CHEBI:15377"/>
        <dbReference type="ChEBI" id="CHEBI:28938"/>
        <dbReference type="ChEBI" id="CHEBI:29985"/>
        <dbReference type="ChEBI" id="CHEBI:58359"/>
        <dbReference type="EC" id="3.5.1.2"/>
    </reaction>
</comment>
<dbReference type="Pfam" id="PF25596">
    <property type="entry name" value="CPSase_L_D1"/>
    <property type="match status" value="2"/>
</dbReference>
<dbReference type="InterPro" id="IPR016185">
    <property type="entry name" value="PreATP-grasp_dom_sf"/>
</dbReference>
<dbReference type="FunFam" id="3.30.470.20:FF:000001">
    <property type="entry name" value="Carbamoyl-phosphate synthase large chain"/>
    <property type="match status" value="1"/>
</dbReference>
<dbReference type="InterPro" id="IPR013815">
    <property type="entry name" value="ATP_grasp_subdomain_1"/>
</dbReference>
<dbReference type="InterPro" id="IPR024403">
    <property type="entry name" value="DHOase_cat"/>
</dbReference>
<dbReference type="FunFam" id="3.40.50.1380:FF:000005">
    <property type="entry name" value="CAD protein-like isoform X1"/>
    <property type="match status" value="1"/>
</dbReference>
<dbReference type="InterPro" id="IPR002474">
    <property type="entry name" value="CarbamoylP_synth_ssu_N"/>
</dbReference>
<dbReference type="SUPFAM" id="SSF53671">
    <property type="entry name" value="Aspartate/ornithine carbamoyltransferase"/>
    <property type="match status" value="1"/>
</dbReference>
<dbReference type="NCBIfam" id="TIGR00670">
    <property type="entry name" value="asp_carb_tr"/>
    <property type="match status" value="1"/>
</dbReference>
<dbReference type="NCBIfam" id="NF009455">
    <property type="entry name" value="PRK12815.1"/>
    <property type="match status" value="1"/>
</dbReference>
<evidence type="ECO:0000256" key="23">
    <source>
        <dbReference type="ARBA" id="ARBA00049534"/>
    </source>
</evidence>
<evidence type="ECO:0000256" key="16">
    <source>
        <dbReference type="ARBA" id="ARBA00043979"/>
    </source>
</evidence>
<evidence type="ECO:0000256" key="8">
    <source>
        <dbReference type="ARBA" id="ARBA00022723"/>
    </source>
</evidence>
<dbReference type="Proteomes" id="UP000241769">
    <property type="component" value="Unassembled WGS sequence"/>
</dbReference>
<keyword evidence="9" id="KW-0677">Repeat</keyword>
<dbReference type="SMART" id="SM01096">
    <property type="entry name" value="CPSase_L_D3"/>
    <property type="match status" value="1"/>
</dbReference>
<dbReference type="Pfam" id="PF02786">
    <property type="entry name" value="CPSase_L_D2"/>
    <property type="match status" value="2"/>
</dbReference>
<dbReference type="Pfam" id="PF00185">
    <property type="entry name" value="OTCace"/>
    <property type="match status" value="1"/>
</dbReference>
<evidence type="ECO:0000256" key="20">
    <source>
        <dbReference type="ARBA" id="ARBA00048492"/>
    </source>
</evidence>
<dbReference type="GO" id="GO:0030328">
    <property type="term" value="P:prenylcysteine catabolic process"/>
    <property type="evidence" value="ECO:0007669"/>
    <property type="project" value="InterPro"/>
</dbReference>
<dbReference type="InterPro" id="IPR006132">
    <property type="entry name" value="Asp/Orn_carbamoyltranf_P-bd"/>
</dbReference>
<dbReference type="FunFam" id="3.40.50.20:FF:000002">
    <property type="entry name" value="Carbamoyl-phosphate synthase large chain"/>
    <property type="match status" value="1"/>
</dbReference>
<comment type="similarity">
    <text evidence="17">In the N-terminal section; belongs to the CarA family.</text>
</comment>
<dbReference type="InterPro" id="IPR029062">
    <property type="entry name" value="Class_I_gatase-like"/>
</dbReference>
<dbReference type="PROSITE" id="PS00097">
    <property type="entry name" value="CARBAMOYLTRANSFERASE"/>
    <property type="match status" value="1"/>
</dbReference>
<dbReference type="InterPro" id="IPR036901">
    <property type="entry name" value="Asp/Orn_carbamoylTrfase_sf"/>
</dbReference>
<dbReference type="Gene3D" id="3.40.50.20">
    <property type="match status" value="2"/>
</dbReference>
<reference evidence="28 29" key="1">
    <citation type="journal article" date="2018" name="Genome Biol. Evol.">
        <title>Multiple Roots of Fruiting Body Formation in Amoebozoa.</title>
        <authorList>
            <person name="Hillmann F."/>
            <person name="Forbes G."/>
            <person name="Novohradska S."/>
            <person name="Ferling I."/>
            <person name="Riege K."/>
            <person name="Groth M."/>
            <person name="Westermann M."/>
            <person name="Marz M."/>
            <person name="Spaller T."/>
            <person name="Winckler T."/>
            <person name="Schaap P."/>
            <person name="Glockner G."/>
        </authorList>
    </citation>
    <scope>NUCLEOTIDE SEQUENCE [LARGE SCALE GENOMIC DNA]</scope>
    <source>
        <strain evidence="28 29">Jena</strain>
    </source>
</reference>
<dbReference type="SUPFAM" id="SSF51556">
    <property type="entry name" value="Metallo-dependent hydrolases"/>
    <property type="match status" value="1"/>
</dbReference>
<evidence type="ECO:0000256" key="22">
    <source>
        <dbReference type="ARBA" id="ARBA00048859"/>
    </source>
</evidence>
<dbReference type="PROSITE" id="PS00483">
    <property type="entry name" value="DIHYDROOROTASE_2"/>
    <property type="match status" value="1"/>
</dbReference>
<evidence type="ECO:0000256" key="24">
    <source>
        <dbReference type="PROSITE-ProRule" id="PRU00409"/>
    </source>
</evidence>
<keyword evidence="5" id="KW-0021">Allosteric enzyme</keyword>
<evidence type="ECO:0000256" key="25">
    <source>
        <dbReference type="SAM" id="SignalP"/>
    </source>
</evidence>
<dbReference type="SUPFAM" id="SSF52317">
    <property type="entry name" value="Class I glutamine amidotransferase-like"/>
    <property type="match status" value="1"/>
</dbReference>
<dbReference type="PRINTS" id="PR00100">
    <property type="entry name" value="AOTCASE"/>
</dbReference>
<dbReference type="PROSITE" id="PS00867">
    <property type="entry name" value="CPSASE_2"/>
    <property type="match status" value="2"/>
</dbReference>
<dbReference type="InterPro" id="IPR011761">
    <property type="entry name" value="ATP-grasp"/>
</dbReference>
<dbReference type="FunFam" id="3.20.20.140:FF:000036">
    <property type="entry name" value="Carbamoyl-phosphate synthase large chain"/>
    <property type="match status" value="1"/>
</dbReference>
<dbReference type="GO" id="GO:0046872">
    <property type="term" value="F:metal ion binding"/>
    <property type="evidence" value="ECO:0007669"/>
    <property type="project" value="UniProtKB-KW"/>
</dbReference>
<comment type="cofactor">
    <cofactor evidence="1">
        <name>Zn(2+)</name>
        <dbReference type="ChEBI" id="CHEBI:29105"/>
    </cofactor>
</comment>
<dbReference type="GO" id="GO:0004359">
    <property type="term" value="F:glutaminase activity"/>
    <property type="evidence" value="ECO:0007669"/>
    <property type="project" value="UniProtKB-EC"/>
</dbReference>
<dbReference type="InterPro" id="IPR006275">
    <property type="entry name" value="CPSase_lsu"/>
</dbReference>
<dbReference type="FunFam" id="3.30.1490.20:FF:000001">
    <property type="entry name" value="Carbamoyl-phosphate synthase large chain"/>
    <property type="match status" value="1"/>
</dbReference>
<dbReference type="CDD" id="cd01744">
    <property type="entry name" value="GATase1_CPSase"/>
    <property type="match status" value="1"/>
</dbReference>
<evidence type="ECO:0000256" key="19">
    <source>
        <dbReference type="ARBA" id="ARBA00047359"/>
    </source>
</evidence>
<evidence type="ECO:0000256" key="6">
    <source>
        <dbReference type="ARBA" id="ARBA00022598"/>
    </source>
</evidence>
<dbReference type="CDD" id="cd01316">
    <property type="entry name" value="CAD_DHOase"/>
    <property type="match status" value="1"/>
</dbReference>
<comment type="pathway">
    <text evidence="4">Pyrimidine metabolism; UMP biosynthesis via de novo pathway; (S)-dihydroorotate from bicarbonate: step 3/3.</text>
</comment>
<dbReference type="Pfam" id="PF07156">
    <property type="entry name" value="Prenylcys_lyase"/>
    <property type="match status" value="1"/>
</dbReference>
<dbReference type="PRINTS" id="PR00099">
    <property type="entry name" value="CPSGATASE"/>
</dbReference>
<keyword evidence="29" id="KW-1185">Reference proteome</keyword>
<dbReference type="Pfam" id="PF00988">
    <property type="entry name" value="CPSase_sm_chain"/>
    <property type="match status" value="1"/>
</dbReference>
<dbReference type="SMART" id="SM00851">
    <property type="entry name" value="MGS"/>
    <property type="match status" value="1"/>
</dbReference>
<accession>A0A2P6NI98</accession>
<dbReference type="Gene3D" id="3.50.50.60">
    <property type="entry name" value="FAD/NAD(P)-binding domain"/>
    <property type="match status" value="1"/>
</dbReference>
<dbReference type="GO" id="GO:0004087">
    <property type="term" value="F:carbamoyl-phosphate synthase (ammonia) activity"/>
    <property type="evidence" value="ECO:0007669"/>
    <property type="project" value="UniProtKB-EC"/>
</dbReference>
<dbReference type="PROSITE" id="PS51855">
    <property type="entry name" value="MGS"/>
    <property type="match status" value="1"/>
</dbReference>
<dbReference type="Pfam" id="PF02729">
    <property type="entry name" value="OTCace_N"/>
    <property type="match status" value="1"/>
</dbReference>
<name>A0A2P6NI98_9EUKA</name>
<dbReference type="SUPFAM" id="SSF51905">
    <property type="entry name" value="FAD/NAD(P)-binding domain"/>
    <property type="match status" value="1"/>
</dbReference>
<keyword evidence="25" id="KW-0732">Signal</keyword>
<comment type="pathway">
    <text evidence="2">Pyrimidine metabolism; UMP biosynthesis via de novo pathway; (S)-dihydroorotate from bicarbonate: step 1/3.</text>
</comment>
<keyword evidence="8" id="KW-0479">Metal-binding</keyword>
<dbReference type="NCBIfam" id="TIGR01369">
    <property type="entry name" value="CPSaseII_lrg"/>
    <property type="match status" value="1"/>
</dbReference>
<evidence type="ECO:0000256" key="1">
    <source>
        <dbReference type="ARBA" id="ARBA00001947"/>
    </source>
</evidence>
<dbReference type="Pfam" id="PF12890">
    <property type="entry name" value="DHOase"/>
    <property type="match status" value="1"/>
</dbReference>
<feature type="domain" description="MGS-like" evidence="27">
    <location>
        <begin position="1851"/>
        <end position="2010"/>
    </location>
</feature>
<keyword evidence="12 24" id="KW-0067">ATP-binding</keyword>
<feature type="chain" id="PRO_5015201994" evidence="25">
    <location>
        <begin position="23"/>
        <end position="2702"/>
    </location>
</feature>
<comment type="similarity">
    <text evidence="15">In the 3rd section; belongs to the metallo-dependent hydrolases superfamily. DHOase family. CAD subfamily.</text>
</comment>
<comment type="catalytic activity">
    <reaction evidence="22">
        <text>carbamoyl phosphate + L-aspartate = N-carbamoyl-L-aspartate + phosphate + H(+)</text>
        <dbReference type="Rhea" id="RHEA:20013"/>
        <dbReference type="ChEBI" id="CHEBI:15378"/>
        <dbReference type="ChEBI" id="CHEBI:29991"/>
        <dbReference type="ChEBI" id="CHEBI:32814"/>
        <dbReference type="ChEBI" id="CHEBI:43474"/>
        <dbReference type="ChEBI" id="CHEBI:58228"/>
        <dbReference type="EC" id="2.1.3.2"/>
    </reaction>
</comment>
<keyword evidence="13" id="KW-0665">Pyrimidine biosynthesis</keyword>
<dbReference type="PRINTS" id="PR00098">
    <property type="entry name" value="CPSASE"/>
</dbReference>
<protein>
    <submittedName>
        <fullName evidence="28">Uncharacterized protein</fullName>
    </submittedName>
</protein>
<evidence type="ECO:0000256" key="13">
    <source>
        <dbReference type="ARBA" id="ARBA00022975"/>
    </source>
</evidence>
<evidence type="ECO:0000256" key="14">
    <source>
        <dbReference type="ARBA" id="ARBA00023268"/>
    </source>
</evidence>
<dbReference type="InterPro" id="IPR058047">
    <property type="entry name" value="CPSase_preATP-grasp"/>
</dbReference>
<dbReference type="Pfam" id="PF02142">
    <property type="entry name" value="MGS"/>
    <property type="match status" value="1"/>
</dbReference>
<dbReference type="SUPFAM" id="SSF48108">
    <property type="entry name" value="Carbamoyl phosphate synthetase, large subunit connection domain"/>
    <property type="match status" value="1"/>
</dbReference>
<dbReference type="OrthoDB" id="434at2759"/>
<evidence type="ECO:0000256" key="9">
    <source>
        <dbReference type="ARBA" id="ARBA00022737"/>
    </source>
</evidence>
<dbReference type="FunFam" id="3.30.470.20:FF:000004">
    <property type="entry name" value="Carbamoyl-phosphate synthase (glutamine-hydrolyzing)"/>
    <property type="match status" value="1"/>
</dbReference>
<evidence type="ECO:0000256" key="18">
    <source>
        <dbReference type="ARBA" id="ARBA00043998"/>
    </source>
</evidence>
<dbReference type="HAMAP" id="MF_00001">
    <property type="entry name" value="Asp_carb_tr"/>
    <property type="match status" value="1"/>
</dbReference>
<dbReference type="Pfam" id="PF13450">
    <property type="entry name" value="NAD_binding_8"/>
    <property type="match status" value="1"/>
</dbReference>
<dbReference type="GO" id="GO:0006541">
    <property type="term" value="P:glutamine metabolic process"/>
    <property type="evidence" value="ECO:0007669"/>
    <property type="project" value="InterPro"/>
</dbReference>
<dbReference type="InterPro" id="IPR006130">
    <property type="entry name" value="Asp/Orn_carbamoylTrfase"/>
</dbReference>
<dbReference type="InterPro" id="IPR006274">
    <property type="entry name" value="CarbamoylP_synth_ssu"/>
</dbReference>
<evidence type="ECO:0000259" key="26">
    <source>
        <dbReference type="PROSITE" id="PS50975"/>
    </source>
</evidence>
<dbReference type="PROSITE" id="PS51273">
    <property type="entry name" value="GATASE_TYPE_1"/>
    <property type="match status" value="1"/>
</dbReference>
<evidence type="ECO:0000256" key="17">
    <source>
        <dbReference type="ARBA" id="ARBA00043984"/>
    </source>
</evidence>
<dbReference type="EMBL" id="MDYQ01000078">
    <property type="protein sequence ID" value="PRP83661.1"/>
    <property type="molecule type" value="Genomic_DNA"/>
</dbReference>
<dbReference type="SUPFAM" id="SSF52440">
    <property type="entry name" value="PreATP-grasp domain"/>
    <property type="match status" value="2"/>
</dbReference>
<comment type="similarity">
    <text evidence="18">In the 2nd section; belongs to the CarB family.</text>
</comment>
<evidence type="ECO:0000256" key="12">
    <source>
        <dbReference type="ARBA" id="ARBA00022840"/>
    </source>
</evidence>
<evidence type="ECO:0000256" key="7">
    <source>
        <dbReference type="ARBA" id="ARBA00022679"/>
    </source>
</evidence>
<dbReference type="GO" id="GO:0006207">
    <property type="term" value="P:'de novo' pyrimidine nucleobase biosynthetic process"/>
    <property type="evidence" value="ECO:0007669"/>
    <property type="project" value="InterPro"/>
</dbReference>
<dbReference type="GO" id="GO:0006526">
    <property type="term" value="P:L-arginine biosynthetic process"/>
    <property type="evidence" value="ECO:0007669"/>
    <property type="project" value="TreeGrafter"/>
</dbReference>
<evidence type="ECO:0000256" key="5">
    <source>
        <dbReference type="ARBA" id="ARBA00022533"/>
    </source>
</evidence>
<comment type="pathway">
    <text evidence="3">Pyrimidine metabolism; UMP biosynthesis via de novo pathway; (S)-dihydroorotate from bicarbonate: step 2/3.</text>
</comment>
<dbReference type="GO" id="GO:0004088">
    <property type="term" value="F:carbamoyl-phosphate synthase (glutamine-hydrolyzing) activity"/>
    <property type="evidence" value="ECO:0007669"/>
    <property type="project" value="UniProtKB-EC"/>
</dbReference>
<feature type="signal peptide" evidence="25">
    <location>
        <begin position="1"/>
        <end position="22"/>
    </location>
</feature>
<dbReference type="InterPro" id="IPR036480">
    <property type="entry name" value="CarbP_synth_ssu_N_sf"/>
</dbReference>
<dbReference type="Gene3D" id="1.10.1030.10">
    <property type="entry name" value="Carbamoyl-phosphate synthetase, large subunit oligomerisation domain"/>
    <property type="match status" value="1"/>
</dbReference>
<dbReference type="SUPFAM" id="SSF52335">
    <property type="entry name" value="Methylglyoxal synthase-like"/>
    <property type="match status" value="1"/>
</dbReference>
<dbReference type="Gene3D" id="3.40.50.1370">
    <property type="entry name" value="Aspartate/ornithine carbamoyltransferase"/>
    <property type="match status" value="2"/>
</dbReference>
<dbReference type="SUPFAM" id="SSF51338">
    <property type="entry name" value="Composite domain of metallo-dependent hydrolases"/>
    <property type="match status" value="1"/>
</dbReference>
<dbReference type="GO" id="GO:0005951">
    <property type="term" value="C:carbamoyl-phosphate synthase complex"/>
    <property type="evidence" value="ECO:0007669"/>
    <property type="project" value="TreeGrafter"/>
</dbReference>
<dbReference type="InterPro" id="IPR010795">
    <property type="entry name" value="Prenylcys_lyase"/>
</dbReference>
<dbReference type="PANTHER" id="PTHR11405:SF5">
    <property type="entry name" value="CAD PROTEIN"/>
    <property type="match status" value="1"/>
</dbReference>
<evidence type="ECO:0000313" key="29">
    <source>
        <dbReference type="Proteomes" id="UP000241769"/>
    </source>
</evidence>
<evidence type="ECO:0000256" key="15">
    <source>
        <dbReference type="ARBA" id="ARBA00043968"/>
    </source>
</evidence>
<dbReference type="FunFam" id="1.10.1030.10:FF:000001">
    <property type="entry name" value="Carbamoyl-phosphate synthase large chain"/>
    <property type="match status" value="1"/>
</dbReference>
<dbReference type="InterPro" id="IPR032466">
    <property type="entry name" value="Metal_Hydrolase"/>
</dbReference>
<dbReference type="FunFam" id="3.40.50.1370:FF:000005">
    <property type="entry name" value="CAD protein-like isoform X1"/>
    <property type="match status" value="1"/>
</dbReference>
<dbReference type="GO" id="GO:0016670">
    <property type="term" value="F:oxidoreductase activity, acting on a sulfur group of donors, oxygen as acceptor"/>
    <property type="evidence" value="ECO:0007669"/>
    <property type="project" value="InterPro"/>
</dbReference>
<dbReference type="InterPro" id="IPR035686">
    <property type="entry name" value="CPSase_GATase1"/>
</dbReference>
<dbReference type="GO" id="GO:0016597">
    <property type="term" value="F:amino acid binding"/>
    <property type="evidence" value="ECO:0007669"/>
    <property type="project" value="InterPro"/>
</dbReference>
<dbReference type="STRING" id="1890364.A0A2P6NI98"/>
<dbReference type="PROSITE" id="PS50975">
    <property type="entry name" value="ATP_GRASP"/>
    <property type="match status" value="2"/>
</dbReference>
<dbReference type="FunFam" id="3.40.50.1370:FF:000002">
    <property type="entry name" value="Aspartate carbamoyltransferase 2"/>
    <property type="match status" value="1"/>
</dbReference>
<evidence type="ECO:0000256" key="3">
    <source>
        <dbReference type="ARBA" id="ARBA00004852"/>
    </source>
</evidence>
<dbReference type="PROSITE" id="PS00866">
    <property type="entry name" value="CPSASE_1"/>
    <property type="match status" value="2"/>
</dbReference>
<dbReference type="PRINTS" id="PR00101">
    <property type="entry name" value="ATCASE"/>
</dbReference>
<comment type="catalytic activity">
    <reaction evidence="20">
        <text>(S)-dihydroorotate + H2O = N-carbamoyl-L-aspartate + H(+)</text>
        <dbReference type="Rhea" id="RHEA:24296"/>
        <dbReference type="ChEBI" id="CHEBI:15377"/>
        <dbReference type="ChEBI" id="CHEBI:15378"/>
        <dbReference type="ChEBI" id="CHEBI:30864"/>
        <dbReference type="ChEBI" id="CHEBI:32814"/>
        <dbReference type="EC" id="3.5.2.3"/>
    </reaction>
</comment>
<dbReference type="NCBIfam" id="TIGR01368">
    <property type="entry name" value="CPSaseIIsmall"/>
    <property type="match status" value="1"/>
</dbReference>
<keyword evidence="10 24" id="KW-0547">Nucleotide-binding</keyword>
<dbReference type="InterPro" id="IPR005483">
    <property type="entry name" value="CPSase_dom"/>
</dbReference>
<evidence type="ECO:0000313" key="28">
    <source>
        <dbReference type="EMBL" id="PRP83661.1"/>
    </source>
</evidence>
<dbReference type="NCBIfam" id="NF002032">
    <property type="entry name" value="PRK00856.1"/>
    <property type="match status" value="1"/>
</dbReference>
<comment type="similarity">
    <text evidence="16">In the C-terminal section; belongs to the aspartate/ornithine carbamoyltransferase superfamily. ATCase family.</text>
</comment>
<dbReference type="InterPro" id="IPR036914">
    <property type="entry name" value="MGS-like_dom_sf"/>
</dbReference>
<feature type="domain" description="ATP-grasp" evidence="26">
    <location>
        <begin position="1594"/>
        <end position="1784"/>
    </location>
</feature>
<comment type="catalytic activity">
    <reaction evidence="21">
        <text>hydrogencarbonate + L-glutamine + 2 ATP + H2O = carbamoyl phosphate + L-glutamate + 2 ADP + phosphate + 2 H(+)</text>
        <dbReference type="Rhea" id="RHEA:18633"/>
        <dbReference type="ChEBI" id="CHEBI:15377"/>
        <dbReference type="ChEBI" id="CHEBI:15378"/>
        <dbReference type="ChEBI" id="CHEBI:17544"/>
        <dbReference type="ChEBI" id="CHEBI:29985"/>
        <dbReference type="ChEBI" id="CHEBI:30616"/>
        <dbReference type="ChEBI" id="CHEBI:43474"/>
        <dbReference type="ChEBI" id="CHEBI:58228"/>
        <dbReference type="ChEBI" id="CHEBI:58359"/>
        <dbReference type="ChEBI" id="CHEBI:456216"/>
        <dbReference type="EC" id="6.3.5.5"/>
    </reaction>
</comment>
<dbReference type="SUPFAM" id="SSF52021">
    <property type="entry name" value="Carbamoyl phosphate synthetase, small subunit N-terminal domain"/>
    <property type="match status" value="1"/>
</dbReference>
<evidence type="ECO:0000256" key="11">
    <source>
        <dbReference type="ARBA" id="ARBA00022801"/>
    </source>
</evidence>
<dbReference type="GO" id="GO:0004070">
    <property type="term" value="F:aspartate carbamoyltransferase activity"/>
    <property type="evidence" value="ECO:0007669"/>
    <property type="project" value="UniProtKB-EC"/>
</dbReference>
<dbReference type="InterPro" id="IPR005480">
    <property type="entry name" value="CPSase_lsu_oligo"/>
</dbReference>
<organism evidence="28 29">
    <name type="scientific">Planoprotostelium fungivorum</name>
    <dbReference type="NCBI Taxonomy" id="1890364"/>
    <lineage>
        <taxon>Eukaryota</taxon>
        <taxon>Amoebozoa</taxon>
        <taxon>Evosea</taxon>
        <taxon>Variosea</taxon>
        <taxon>Cavosteliida</taxon>
        <taxon>Cavosteliaceae</taxon>
        <taxon>Planoprotostelium</taxon>
    </lineage>
</organism>
<evidence type="ECO:0000259" key="27">
    <source>
        <dbReference type="PROSITE" id="PS51855"/>
    </source>
</evidence>
<dbReference type="Gene3D" id="3.50.30.20">
    <property type="entry name" value="Carbamoyl-phosphate synthase small subunit, N-terminal domain"/>
    <property type="match status" value="1"/>
</dbReference>
<dbReference type="Gene3D" id="3.20.20.140">
    <property type="entry name" value="Metal-dependent hydrolases"/>
    <property type="match status" value="1"/>
</dbReference>
<dbReference type="PROSITE" id="PS00482">
    <property type="entry name" value="DIHYDROOROTASE_1"/>
    <property type="match status" value="1"/>
</dbReference>
<dbReference type="Gene3D" id="3.40.50.880">
    <property type="match status" value="1"/>
</dbReference>
<comment type="caution">
    <text evidence="28">The sequence shown here is derived from an EMBL/GenBank/DDBJ whole genome shotgun (WGS) entry which is preliminary data.</text>
</comment>
<dbReference type="UniPathway" id="UPA00070">
    <property type="reaction ID" value="UER00115"/>
</dbReference>
<keyword evidence="7" id="KW-0808">Transferase</keyword>
<dbReference type="Gene3D" id="3.30.470.20">
    <property type="entry name" value="ATP-grasp fold, B domain"/>
    <property type="match status" value="2"/>
</dbReference>